<keyword evidence="2" id="KW-1185">Reference proteome</keyword>
<comment type="caution">
    <text evidence="1">The sequence shown here is derived from an EMBL/GenBank/DDBJ whole genome shotgun (WGS) entry which is preliminary data.</text>
</comment>
<reference evidence="1 2" key="1">
    <citation type="submission" date="2011-04" db="EMBL/GenBank/DDBJ databases">
        <authorList>
            <person name="Harkins D.M."/>
            <person name="Madupu R."/>
            <person name="Durkin A.S."/>
            <person name="Torralba M."/>
            <person name="Methe B."/>
            <person name="Sutton G.G."/>
            <person name="Nelson K.E."/>
        </authorList>
    </citation>
    <scope>NUCLEOTIDE SEQUENCE [LARGE SCALE GENOMIC DNA]</scope>
    <source>
        <strain evidence="1 2">UPII 199-6</strain>
    </source>
</reference>
<protein>
    <submittedName>
        <fullName evidence="1">Uncharacterized protein</fullName>
    </submittedName>
</protein>
<sequence length="52" mass="6428">MNIAKMKQLFHENRCKKCNETRMHSRKYIKIIKNSNKFSFFRGIKNFFYFCG</sequence>
<evidence type="ECO:0000313" key="1">
    <source>
        <dbReference type="EMBL" id="EGL39361.1"/>
    </source>
</evidence>
<name>A0ABN0CYY6_9FIRM</name>
<dbReference type="Proteomes" id="UP000004018">
    <property type="component" value="Unassembled WGS sequence"/>
</dbReference>
<accession>A0ABN0CYY6</accession>
<dbReference type="EMBL" id="AFIJ01000038">
    <property type="protein sequence ID" value="EGL39361.1"/>
    <property type="molecule type" value="Genomic_DNA"/>
</dbReference>
<proteinExistence type="predicted"/>
<gene>
    <name evidence="1" type="ORF">HMPREF1039_0935</name>
</gene>
<organism evidence="1 2">
    <name type="scientific">Megasphaera lornae</name>
    <dbReference type="NCBI Taxonomy" id="1000568"/>
    <lineage>
        <taxon>Bacteria</taxon>
        <taxon>Bacillati</taxon>
        <taxon>Bacillota</taxon>
        <taxon>Negativicutes</taxon>
        <taxon>Veillonellales</taxon>
        <taxon>Veillonellaceae</taxon>
        <taxon>Megasphaera</taxon>
    </lineage>
</organism>
<evidence type="ECO:0000313" key="2">
    <source>
        <dbReference type="Proteomes" id="UP000004018"/>
    </source>
</evidence>